<dbReference type="CDD" id="cd04301">
    <property type="entry name" value="NAT_SF"/>
    <property type="match status" value="1"/>
</dbReference>
<sequence>MRIEFGGGELFDELRPLWEALFDHHVSVGAAGLATIPREQSWPLRAAHYERIFAGHPWAGVWLARGDDASGSGADRPIGYALAFETELDFRAATVLETLSLLPEARGTGAGSELMRLVFEEAAGRGAELGIIDVMGGNDRAKALYLRSGHLPYSETWMRSTPPAQEPGAGRVTFLDGSLVKLAARSGFDLEFLPGPDDTWVSPDRLALLTPVEAESAWTIRELELLFAALQSSGLWTILVEIPVPPRAAPLREALAAAGFRLALERLVRQLAG</sequence>
<comment type="caution">
    <text evidence="2">The sequence shown here is derived from an EMBL/GenBank/DDBJ whole genome shotgun (WGS) entry which is preliminary data.</text>
</comment>
<reference evidence="2" key="1">
    <citation type="submission" date="2021-06" db="EMBL/GenBank/DDBJ databases">
        <authorList>
            <person name="Criscuolo A."/>
        </authorList>
    </citation>
    <scope>NUCLEOTIDE SEQUENCE</scope>
    <source>
        <strain evidence="2">CIP111803</strain>
    </source>
</reference>
<dbReference type="EMBL" id="CAJVAP010000023">
    <property type="protein sequence ID" value="CAG7616036.1"/>
    <property type="molecule type" value="Genomic_DNA"/>
</dbReference>
<gene>
    <name evidence="2" type="ORF">LEUCIP111803_01942</name>
</gene>
<accession>A0A916NNY7</accession>
<dbReference type="GO" id="GO:0016747">
    <property type="term" value="F:acyltransferase activity, transferring groups other than amino-acyl groups"/>
    <property type="evidence" value="ECO:0007669"/>
    <property type="project" value="InterPro"/>
</dbReference>
<dbReference type="AlphaFoldDB" id="A0A916NNY7"/>
<evidence type="ECO:0000313" key="3">
    <source>
        <dbReference type="Proteomes" id="UP000693892"/>
    </source>
</evidence>
<dbReference type="Proteomes" id="UP000693892">
    <property type="component" value="Unassembled WGS sequence"/>
</dbReference>
<protein>
    <recommendedName>
        <fullName evidence="1">N-acetyltransferase domain-containing protein</fullName>
    </recommendedName>
</protein>
<organism evidence="2 3">
    <name type="scientific">Leucobacter soli</name>
    <dbReference type="NCBI Taxonomy" id="2812850"/>
    <lineage>
        <taxon>Bacteria</taxon>
        <taxon>Bacillati</taxon>
        <taxon>Actinomycetota</taxon>
        <taxon>Actinomycetes</taxon>
        <taxon>Micrococcales</taxon>
        <taxon>Microbacteriaceae</taxon>
        <taxon>Leucobacter</taxon>
    </lineage>
</organism>
<dbReference type="Pfam" id="PF00583">
    <property type="entry name" value="Acetyltransf_1"/>
    <property type="match status" value="1"/>
</dbReference>
<dbReference type="PROSITE" id="PS51186">
    <property type="entry name" value="GNAT"/>
    <property type="match status" value="1"/>
</dbReference>
<name>A0A916NNY7_9MICO</name>
<feature type="domain" description="N-acetyltransferase" evidence="1">
    <location>
        <begin position="12"/>
        <end position="211"/>
    </location>
</feature>
<evidence type="ECO:0000259" key="1">
    <source>
        <dbReference type="PROSITE" id="PS51186"/>
    </source>
</evidence>
<dbReference type="RefSeq" id="WP_218115881.1">
    <property type="nucleotide sequence ID" value="NZ_CAJVAP010000023.1"/>
</dbReference>
<dbReference type="InterPro" id="IPR000182">
    <property type="entry name" value="GNAT_dom"/>
</dbReference>
<evidence type="ECO:0000313" key="2">
    <source>
        <dbReference type="EMBL" id="CAG7616036.1"/>
    </source>
</evidence>
<proteinExistence type="predicted"/>
<keyword evidence="3" id="KW-1185">Reference proteome</keyword>